<keyword evidence="2" id="KW-1185">Reference proteome</keyword>
<name>W9CJN5_SCLBF</name>
<comment type="caution">
    <text evidence="1">The sequence shown here is derived from an EMBL/GenBank/DDBJ whole genome shotgun (WGS) entry which is preliminary data.</text>
</comment>
<protein>
    <submittedName>
        <fullName evidence="1">Uncharacterized protein</fullName>
    </submittedName>
</protein>
<dbReference type="Proteomes" id="UP000019487">
    <property type="component" value="Unassembled WGS sequence"/>
</dbReference>
<sequence length="521" mass="56988">MSSHRSPSFRISVHYPDCNDSEFPTFQQLLRNQDAAVDLISKKAASLPWIGPSKGGFIINENGYSRAYVNATILAKADAFGKATVAYEVHGDILKKYVAMGRDRSKLGCPVTDELWTSDRSCRFNTFTSGAIYCNAKTGTCVVHGEIYKKWVAMEGADGVMGYPISDETLTPGGVTRFNMFSHGGAIYYTVTRGAFWIYGDIYKKWMATGGELGELGYPTSDEEFAPDEVCRFNRFSGGGAIYSTPEYGAVRVSGNIYKRWIALGGERSYLGIPITDEIAGKYNTRYSDFTGGSIWWHASIGTREFFGRDTNYNINITEIFINELRSSRIDTLYITASIATASGGVKSVALPLGEQSVGFAYPSLTLHACPISDEETVTFTYLIIHNNSNSRPDVLKKLEVAIHRLGTAAIEENFIASRSMRKSSIGDAIGAAMSTAPVPVSEPAVRPFEGWADSEGLGMPFLNCDGVVAAEVTTLKGSEVKAHLSLGNTWKVVDKHKGMKAPAWCGPVSQYHVLWNVEFS</sequence>
<dbReference type="OrthoDB" id="5411468at2759"/>
<dbReference type="AlphaFoldDB" id="W9CJN5"/>
<gene>
    <name evidence="1" type="ORF">SBOR_2624</name>
</gene>
<evidence type="ECO:0000313" key="1">
    <source>
        <dbReference type="EMBL" id="ESZ96992.1"/>
    </source>
</evidence>
<dbReference type="InterPro" id="IPR013207">
    <property type="entry name" value="LGFP"/>
</dbReference>
<organism evidence="1 2">
    <name type="scientific">Sclerotinia borealis (strain F-4128)</name>
    <dbReference type="NCBI Taxonomy" id="1432307"/>
    <lineage>
        <taxon>Eukaryota</taxon>
        <taxon>Fungi</taxon>
        <taxon>Dikarya</taxon>
        <taxon>Ascomycota</taxon>
        <taxon>Pezizomycotina</taxon>
        <taxon>Leotiomycetes</taxon>
        <taxon>Helotiales</taxon>
        <taxon>Sclerotiniaceae</taxon>
        <taxon>Sclerotinia</taxon>
    </lineage>
</organism>
<proteinExistence type="predicted"/>
<dbReference type="Pfam" id="PF08310">
    <property type="entry name" value="LGFP"/>
    <property type="match status" value="4"/>
</dbReference>
<accession>W9CJN5</accession>
<dbReference type="EMBL" id="AYSA01000109">
    <property type="protein sequence ID" value="ESZ96992.1"/>
    <property type="molecule type" value="Genomic_DNA"/>
</dbReference>
<evidence type="ECO:0000313" key="2">
    <source>
        <dbReference type="Proteomes" id="UP000019487"/>
    </source>
</evidence>
<reference evidence="1 2" key="1">
    <citation type="journal article" date="2014" name="Genome Announc.">
        <title>Draft genome sequence of Sclerotinia borealis, a psychrophilic plant pathogenic fungus.</title>
        <authorList>
            <person name="Mardanov A.V."/>
            <person name="Beletsky A.V."/>
            <person name="Kadnikov V.V."/>
            <person name="Ignatov A.N."/>
            <person name="Ravin N.V."/>
        </authorList>
    </citation>
    <scope>NUCLEOTIDE SEQUENCE [LARGE SCALE GENOMIC DNA]</scope>
    <source>
        <strain evidence="2">F-4157</strain>
    </source>
</reference>
<dbReference type="HOGENOM" id="CLU_039743_0_0_1"/>